<dbReference type="Proteomes" id="UP000231632">
    <property type="component" value="Unassembled WGS sequence"/>
</dbReference>
<keyword evidence="1" id="KW-0732">Signal</keyword>
<keyword evidence="3" id="KW-1185">Reference proteome</keyword>
<evidence type="ECO:0000313" key="3">
    <source>
        <dbReference type="Proteomes" id="UP000231632"/>
    </source>
</evidence>
<organism evidence="2 3">
    <name type="scientific">Mariprofundus micogutta</name>
    <dbReference type="NCBI Taxonomy" id="1921010"/>
    <lineage>
        <taxon>Bacteria</taxon>
        <taxon>Pseudomonadati</taxon>
        <taxon>Pseudomonadota</taxon>
        <taxon>Candidatius Mariprofundia</taxon>
        <taxon>Mariprofundales</taxon>
        <taxon>Mariprofundaceae</taxon>
        <taxon>Mariprofundus</taxon>
    </lineage>
</organism>
<reference evidence="2 3" key="1">
    <citation type="journal article" date="2017" name="Arch. Microbiol.">
        <title>Mariprofundus micogutta sp. nov., a novel iron-oxidizing zetaproteobacterium isolated from a deep-sea hydrothermal field at the Bayonnaise knoll of the Izu-Ogasawara arc, and a description of Mariprofundales ord. nov. and Zetaproteobacteria classis nov.</title>
        <authorList>
            <person name="Makita H."/>
            <person name="Tanaka E."/>
            <person name="Mitsunobu S."/>
            <person name="Miyazaki M."/>
            <person name="Nunoura T."/>
            <person name="Uematsu K."/>
            <person name="Takaki Y."/>
            <person name="Nishi S."/>
            <person name="Shimamura S."/>
            <person name="Takai K."/>
        </authorList>
    </citation>
    <scope>NUCLEOTIDE SEQUENCE [LARGE SCALE GENOMIC DNA]</scope>
    <source>
        <strain evidence="2 3">ET2</strain>
    </source>
</reference>
<dbReference type="AlphaFoldDB" id="A0A1L8CQW5"/>
<gene>
    <name evidence="2" type="ORF">MMIC_P2295</name>
</gene>
<accession>A0A1L8CQW5</accession>
<evidence type="ECO:0000256" key="1">
    <source>
        <dbReference type="SAM" id="SignalP"/>
    </source>
</evidence>
<name>A0A1L8CQW5_9PROT</name>
<dbReference type="EMBL" id="BDFD01000026">
    <property type="protein sequence ID" value="GAV21312.1"/>
    <property type="molecule type" value="Genomic_DNA"/>
</dbReference>
<dbReference type="RefSeq" id="WP_143144952.1">
    <property type="nucleotide sequence ID" value="NZ_BDFD01000026.1"/>
</dbReference>
<dbReference type="STRING" id="1921010.MMIC_P2295"/>
<protein>
    <recommendedName>
        <fullName evidence="4">Cobalt-zinc-cadmium resistance protein CzcI</fullName>
    </recommendedName>
</protein>
<dbReference type="OrthoDB" id="9845334at2"/>
<proteinExistence type="predicted"/>
<comment type="caution">
    <text evidence="2">The sequence shown here is derived from an EMBL/GenBank/DDBJ whole genome shotgun (WGS) entry which is preliminary data.</text>
</comment>
<feature type="signal peptide" evidence="1">
    <location>
        <begin position="1"/>
        <end position="25"/>
    </location>
</feature>
<evidence type="ECO:0008006" key="4">
    <source>
        <dbReference type="Google" id="ProtNLM"/>
    </source>
</evidence>
<sequence>MRKFVAVFLAWTLLIISSAPLSVEAASCAMPEHDMVSEQSMADGHAHHVNHDESATADSGHEHHMALMNDWQKDRIECGCGCHRSVDSLPHLLAPHMIDSASFHAGNASSMVSIKPVTLLVMAAVQVPLPPPQLA</sequence>
<feature type="chain" id="PRO_5013063866" description="Cobalt-zinc-cadmium resistance protein CzcI" evidence="1">
    <location>
        <begin position="26"/>
        <end position="135"/>
    </location>
</feature>
<evidence type="ECO:0000313" key="2">
    <source>
        <dbReference type="EMBL" id="GAV21312.1"/>
    </source>
</evidence>